<dbReference type="WBParaSite" id="Pan_g4845.t1">
    <property type="protein sequence ID" value="Pan_g4845.t1"/>
    <property type="gene ID" value="Pan_g4845"/>
</dbReference>
<dbReference type="AlphaFoldDB" id="A0A7E4VZ14"/>
<dbReference type="GO" id="GO:0006511">
    <property type="term" value="P:ubiquitin-dependent protein catabolic process"/>
    <property type="evidence" value="ECO:0007669"/>
    <property type="project" value="InterPro"/>
</dbReference>
<accession>A0A7E4VZ14</accession>
<protein>
    <submittedName>
        <fullName evidence="2">Peptidase_S26 domain-containing protein</fullName>
    </submittedName>
</protein>
<reference evidence="1" key="1">
    <citation type="journal article" date="2013" name="Genetics">
        <title>The draft genome and transcriptome of Panagrellus redivivus are shaped by the harsh demands of a free-living lifestyle.</title>
        <authorList>
            <person name="Srinivasan J."/>
            <person name="Dillman A.R."/>
            <person name="Macchietto M.G."/>
            <person name="Heikkinen L."/>
            <person name="Lakso M."/>
            <person name="Fracchia K.M."/>
            <person name="Antoshechkin I."/>
            <person name="Mortazavi A."/>
            <person name="Wong G."/>
            <person name="Sternberg P.W."/>
        </authorList>
    </citation>
    <scope>NUCLEOTIDE SEQUENCE [LARGE SCALE GENOMIC DNA]</scope>
    <source>
        <strain evidence="1">MT8872</strain>
    </source>
</reference>
<sequence length="112" mass="13060">MKTDDLLLVIQFDRLFKDEPPHVPIENASDGLLADDSPGMLFFQNVDRRRFQDYVYASYFLGHARMRDYIIFDIVKQIRGSSVEKMRWFFQLDQPLDAAASEHPDSSGWGDQ</sequence>
<evidence type="ECO:0000313" key="2">
    <source>
        <dbReference type="WBParaSite" id="Pan_g4845.t1"/>
    </source>
</evidence>
<dbReference type="SUPFAM" id="SSF81382">
    <property type="entry name" value="Skp1 dimerisation domain-like"/>
    <property type="match status" value="1"/>
</dbReference>
<reference evidence="2" key="2">
    <citation type="submission" date="2020-10" db="UniProtKB">
        <authorList>
            <consortium name="WormBaseParasite"/>
        </authorList>
    </citation>
    <scope>IDENTIFICATION</scope>
</reference>
<dbReference type="Proteomes" id="UP000492821">
    <property type="component" value="Unassembled WGS sequence"/>
</dbReference>
<dbReference type="InterPro" id="IPR036296">
    <property type="entry name" value="SKP1-like_dim_sf"/>
</dbReference>
<organism evidence="1 2">
    <name type="scientific">Panagrellus redivivus</name>
    <name type="common">Microworm</name>
    <dbReference type="NCBI Taxonomy" id="6233"/>
    <lineage>
        <taxon>Eukaryota</taxon>
        <taxon>Metazoa</taxon>
        <taxon>Ecdysozoa</taxon>
        <taxon>Nematoda</taxon>
        <taxon>Chromadorea</taxon>
        <taxon>Rhabditida</taxon>
        <taxon>Tylenchina</taxon>
        <taxon>Panagrolaimomorpha</taxon>
        <taxon>Panagrolaimoidea</taxon>
        <taxon>Panagrolaimidae</taxon>
        <taxon>Panagrellus</taxon>
    </lineage>
</organism>
<name>A0A7E4VZ14_PANRE</name>
<evidence type="ECO:0000313" key="1">
    <source>
        <dbReference type="Proteomes" id="UP000492821"/>
    </source>
</evidence>
<keyword evidence="1" id="KW-1185">Reference proteome</keyword>
<proteinExistence type="predicted"/>